<feature type="region of interest" description="Disordered" evidence="2">
    <location>
        <begin position="1"/>
        <end position="63"/>
    </location>
</feature>
<dbReference type="Proteomes" id="UP001154282">
    <property type="component" value="Unassembled WGS sequence"/>
</dbReference>
<organism evidence="3 4">
    <name type="scientific">Linum tenue</name>
    <dbReference type="NCBI Taxonomy" id="586396"/>
    <lineage>
        <taxon>Eukaryota</taxon>
        <taxon>Viridiplantae</taxon>
        <taxon>Streptophyta</taxon>
        <taxon>Embryophyta</taxon>
        <taxon>Tracheophyta</taxon>
        <taxon>Spermatophyta</taxon>
        <taxon>Magnoliopsida</taxon>
        <taxon>eudicotyledons</taxon>
        <taxon>Gunneridae</taxon>
        <taxon>Pentapetalae</taxon>
        <taxon>rosids</taxon>
        <taxon>fabids</taxon>
        <taxon>Malpighiales</taxon>
        <taxon>Linaceae</taxon>
        <taxon>Linum</taxon>
    </lineage>
</organism>
<dbReference type="PANTHER" id="PTHR35358:SF10">
    <property type="entry name" value="PLANT PHOSPHOLIPASE-LIKE PROTEIN"/>
    <property type="match status" value="1"/>
</dbReference>
<keyword evidence="1" id="KW-0175">Coiled coil</keyword>
<dbReference type="InterPro" id="IPR007942">
    <property type="entry name" value="PLipase-like"/>
</dbReference>
<dbReference type="Pfam" id="PF05278">
    <property type="entry name" value="PEARLI-4"/>
    <property type="match status" value="1"/>
</dbReference>
<proteinExistence type="predicted"/>
<feature type="region of interest" description="Disordered" evidence="2">
    <location>
        <begin position="101"/>
        <end position="126"/>
    </location>
</feature>
<evidence type="ECO:0000313" key="4">
    <source>
        <dbReference type="Proteomes" id="UP001154282"/>
    </source>
</evidence>
<gene>
    <name evidence="3" type="ORF">LITE_LOCUS7540</name>
</gene>
<dbReference type="AlphaFoldDB" id="A0AAV0I4U1"/>
<name>A0AAV0I4U1_9ROSI</name>
<evidence type="ECO:0000256" key="1">
    <source>
        <dbReference type="SAM" id="Coils"/>
    </source>
</evidence>
<keyword evidence="4" id="KW-1185">Reference proteome</keyword>
<protein>
    <submittedName>
        <fullName evidence="3">Uncharacterized protein</fullName>
    </submittedName>
</protein>
<dbReference type="PANTHER" id="PTHR35358">
    <property type="entry name" value="OS06G0711100 PROTEIN"/>
    <property type="match status" value="1"/>
</dbReference>
<evidence type="ECO:0000313" key="3">
    <source>
        <dbReference type="EMBL" id="CAI0392426.1"/>
    </source>
</evidence>
<feature type="compositionally biased region" description="Polar residues" evidence="2">
    <location>
        <begin position="36"/>
        <end position="51"/>
    </location>
</feature>
<feature type="non-terminal residue" evidence="3">
    <location>
        <position position="419"/>
    </location>
</feature>
<accession>A0AAV0I4U1</accession>
<comment type="caution">
    <text evidence="3">The sequence shown here is derived from an EMBL/GenBank/DDBJ whole genome shotgun (WGS) entry which is preliminary data.</text>
</comment>
<evidence type="ECO:0000256" key="2">
    <source>
        <dbReference type="SAM" id="MobiDB-lite"/>
    </source>
</evidence>
<feature type="compositionally biased region" description="Basic and acidic residues" evidence="2">
    <location>
        <begin position="12"/>
        <end position="24"/>
    </location>
</feature>
<reference evidence="3" key="1">
    <citation type="submission" date="2022-08" db="EMBL/GenBank/DDBJ databases">
        <authorList>
            <person name="Gutierrez-Valencia J."/>
        </authorList>
    </citation>
    <scope>NUCLEOTIDE SEQUENCE</scope>
</reference>
<dbReference type="EMBL" id="CAMGYJ010000003">
    <property type="protein sequence ID" value="CAI0392426.1"/>
    <property type="molecule type" value="Genomic_DNA"/>
</dbReference>
<sequence>MRKQAARGTTKRTQESPKEQRDELGGSLRRSARLHPTSSPRSPQLRSNPASFTKKPKIQGHAKSPWVFPELFPRSSTKPVPTPCCNLGLHSSKMVEKPSIVTHQDAAASEPADEEGSSSSNLSPGKRNQAIIDDIIASVGPQLFGSKSRAMRGKPGGISSSTLRLPIKAAYRRVNNLSEKGPTTALKRDLLLEETSSIQNEGSNINSRNTSHSRSLHFGTASVVAADSTSTQCQSFGFTELESMCDNEVDGLDEEDRPAFVTVHGYLVNESSAPILRSIISKYGDIAARYTLTSSEKRSRALESVCECFYSFKGKKLQELNEMIIEKALVSLHNLRTAGMEVSWLFQRLEQILKAKQLMAQVPQMKEARSKCDEVFKQKQAQLMEMERRKDLREIKLQELQREMEEVERKLQEKKREKE</sequence>
<feature type="coiled-coil region" evidence="1">
    <location>
        <begin position="383"/>
        <end position="417"/>
    </location>
</feature>